<evidence type="ECO:0000313" key="2">
    <source>
        <dbReference type="Proteomes" id="UP000001027"/>
    </source>
</evidence>
<sequence>MTTPTQAAQPVLTDDEILTVTLYGQSEARMIRNGRAIESALLSKLRAPVADERAAFETWNSMHGQYRRSDAYERLDTGDYVKWPVEHGWRVWQARAALANASVADSTLPLEQALYELVDKIDAGLDTGDILQDARRASTALDAIMASAPVALSGVERQAVTGLIAVARAAFTFCDDAEDTGVATVNVDRDDIAKLGEALDLLDELPDDQPGYSMGPSNRAEWALRRLLGVASAPVAGEAQPVIHQHGFAADNQRLRAINESLDKQLEEVMAVRDEYHDMADKLANAIADHLLVEIGEHSSSNCPWMRALDAIENAAPQASPVAGTVQSTDRQEALRIAGLPNVDAALSNFANDCTQDNAVGLVQAILDAAPQASAEAELRAAYNEWQDKTDFIQEWVQSGKLPVKYLGWHRADVMRDLIEQATPAPTAVEGVDDVALPPIPHEWAPIIPSAFAGALLEWAKAYARAALSAQPGAIRNPLIAELSGNSGELDCAALSARKEPSK</sequence>
<organism evidence="1 2">
    <name type="scientific">Bordetella bronchiseptica (strain ATCC BAA-588 / NCTC 13252 / RB50)</name>
    <name type="common">Alcaligenes bronchisepticus</name>
    <dbReference type="NCBI Taxonomy" id="257310"/>
    <lineage>
        <taxon>Bacteria</taxon>
        <taxon>Pseudomonadati</taxon>
        <taxon>Pseudomonadota</taxon>
        <taxon>Betaproteobacteria</taxon>
        <taxon>Burkholderiales</taxon>
        <taxon>Alcaligenaceae</taxon>
        <taxon>Bordetella</taxon>
    </lineage>
</organism>
<dbReference type="EMBL" id="BX640442">
    <property type="protein sequence ID" value="CAE32163.1"/>
    <property type="molecule type" value="Genomic_DNA"/>
</dbReference>
<dbReference type="KEGG" id="bbr:BB1666"/>
<dbReference type="RefSeq" id="WP_010926226.1">
    <property type="nucleotide sequence ID" value="NC_002927.3"/>
</dbReference>
<proteinExistence type="predicted"/>
<dbReference type="Proteomes" id="UP000001027">
    <property type="component" value="Chromosome"/>
</dbReference>
<accession>A0A0H3LK89</accession>
<gene>
    <name evidence="1" type="ordered locus">BB1666</name>
</gene>
<dbReference type="HOGENOM" id="CLU_541499_0_0_4"/>
<reference evidence="2" key="1">
    <citation type="journal article" date="2003" name="Nat. Genet.">
        <title>Comparative analysis of the genome sequences of Bordetella pertussis, Bordetella parapertussis and Bordetella bronchiseptica.</title>
        <authorList>
            <person name="Parkhill J."/>
            <person name="Sebaihia M."/>
            <person name="Preston A."/>
            <person name="Murphy L.D."/>
            <person name="Thomson N.R."/>
            <person name="Harris D.E."/>
            <person name="Holden M.T.G."/>
            <person name="Churcher C.M."/>
            <person name="Bentley S.D."/>
            <person name="Mungall K.L."/>
            <person name="Cerdeno-Tarraga A.-M."/>
            <person name="Temple L."/>
            <person name="James K.D."/>
            <person name="Harris B."/>
            <person name="Quail M.A."/>
            <person name="Achtman M."/>
            <person name="Atkin R."/>
            <person name="Baker S."/>
            <person name="Basham D."/>
            <person name="Bason N."/>
            <person name="Cherevach I."/>
            <person name="Chillingworth T."/>
            <person name="Collins M."/>
            <person name="Cronin A."/>
            <person name="Davis P."/>
            <person name="Doggett J."/>
            <person name="Feltwell T."/>
            <person name="Goble A."/>
            <person name="Hamlin N."/>
            <person name="Hauser H."/>
            <person name="Holroyd S."/>
            <person name="Jagels K."/>
            <person name="Leather S."/>
            <person name="Moule S."/>
            <person name="Norberczak H."/>
            <person name="O'Neil S."/>
            <person name="Ormond D."/>
            <person name="Price C."/>
            <person name="Rabbinowitsch E."/>
            <person name="Rutter S."/>
            <person name="Sanders M."/>
            <person name="Saunders D."/>
            <person name="Seeger K."/>
            <person name="Sharp S."/>
            <person name="Simmonds M."/>
            <person name="Skelton J."/>
            <person name="Squares R."/>
            <person name="Squares S."/>
            <person name="Stevens K."/>
            <person name="Unwin L."/>
            <person name="Whitehead S."/>
            <person name="Barrell B.G."/>
            <person name="Maskell D.J."/>
        </authorList>
    </citation>
    <scope>NUCLEOTIDE SEQUENCE [LARGE SCALE GENOMIC DNA]</scope>
    <source>
        <strain evidence="2">ATCC BAA-588 / NCTC 13252 / RB50</strain>
    </source>
</reference>
<dbReference type="eggNOG" id="ENOG5033FJM">
    <property type="taxonomic scope" value="Bacteria"/>
</dbReference>
<protein>
    <submittedName>
        <fullName evidence="1">Uncharacterized protein</fullName>
    </submittedName>
</protein>
<name>A0A0H3LK89_BORBR</name>
<evidence type="ECO:0000313" key="1">
    <source>
        <dbReference type="EMBL" id="CAE32163.1"/>
    </source>
</evidence>
<dbReference type="AlphaFoldDB" id="A0A0H3LK89"/>